<accession>A0ABM7ZIC0</accession>
<name>A0ABM7ZIC0_9BACT</name>
<keyword evidence="2" id="KW-1185">Reference proteome</keyword>
<dbReference type="EMBL" id="AP025943">
    <property type="protein sequence ID" value="BDL44524.1"/>
    <property type="molecule type" value="Genomic_DNA"/>
</dbReference>
<evidence type="ECO:0008006" key="3">
    <source>
        <dbReference type="Google" id="ProtNLM"/>
    </source>
</evidence>
<protein>
    <recommendedName>
        <fullName evidence="3">DUF4139 domain-containing protein</fullName>
    </recommendedName>
</protein>
<sequence>MVPKKLALFKNGYGTVTLEGKTAEGSSMELAGLPTPSYGSFWLSAEQGVSVRELISSKVKEIIPKPEYGRNELLAANAGKLIKITTTEGGMIVGRMVKPVNNKVRESNRPNLMGSLSSPVEDGRDMNRSSFAMAGSLLMQTETGHVVLQEAAVQQVEFLEKEISFPTWTTDRTRLVMNLEKPAPGKTVTVNSLSSGISWLPTYRVELGAEGHAQLQCKATIMNELMDLEKVDMELISGFPRLAMPGLPSPISMKQNMSALFAALGSEKPGTEYARSLMDNYMSQARTPQPVFTMEKATAIDPGTVKQAEDLFFYSLPDFSCKYRETVTRNLFGGDVPYRHIYTWDIPNQKGLSEWNQNRDRGAAVSPLDVWHCIQLTNGLNLPWSTGMVEFVSQGRLAGQSTLTFTNPGERVLVRLNKSMETMVHVSEETLSSEPVKVRSSSYQKYTVKGTLTMRNVSGRNMEFQVNKNIIGTPETVSGEGEMSSLPNWNRSLNPDGKFQWKLTLKPDEKKDLEYQYTYLD</sequence>
<dbReference type="Proteomes" id="UP001062263">
    <property type="component" value="Chromosome"/>
</dbReference>
<proteinExistence type="predicted"/>
<organism evidence="1 2">
    <name type="scientific">Akkermansia biwaensis</name>
    <dbReference type="NCBI Taxonomy" id="2946555"/>
    <lineage>
        <taxon>Bacteria</taxon>
        <taxon>Pseudomonadati</taxon>
        <taxon>Verrucomicrobiota</taxon>
        <taxon>Verrucomicrobiia</taxon>
        <taxon>Verrucomicrobiales</taxon>
        <taxon>Akkermansiaceae</taxon>
        <taxon>Akkermansia</taxon>
    </lineage>
</organism>
<evidence type="ECO:0000313" key="1">
    <source>
        <dbReference type="EMBL" id="BDL44524.1"/>
    </source>
</evidence>
<evidence type="ECO:0000313" key="2">
    <source>
        <dbReference type="Proteomes" id="UP001062263"/>
    </source>
</evidence>
<reference evidence="1" key="1">
    <citation type="submission" date="2022-06" db="EMBL/GenBank/DDBJ databases">
        <title>Akkermansia biwalacus sp. nov., an anaerobic mucin-degrading bacterium isolated from human intestine.</title>
        <authorList>
            <person name="Kobayashi Y."/>
            <person name="Inoue S."/>
            <person name="Kawahara T."/>
            <person name="Kohda N."/>
        </authorList>
    </citation>
    <scope>NUCLEOTIDE SEQUENCE</scope>
    <source>
        <strain evidence="1">WON2089</strain>
    </source>
</reference>
<gene>
    <name evidence="1" type="ORF">Abiwalacus_20980</name>
</gene>